<dbReference type="Gene3D" id="3.20.20.80">
    <property type="entry name" value="Glycosidases"/>
    <property type="match status" value="1"/>
</dbReference>
<proteinExistence type="inferred from homology"/>
<evidence type="ECO:0000259" key="15">
    <source>
        <dbReference type="Pfam" id="PF17189"/>
    </source>
</evidence>
<accession>A0AA38M8R9</accession>
<dbReference type="GO" id="GO:0042391">
    <property type="term" value="P:regulation of membrane potential"/>
    <property type="evidence" value="ECO:0007669"/>
    <property type="project" value="UniProtKB-ARBA"/>
</dbReference>
<dbReference type="Pfam" id="PF17189">
    <property type="entry name" value="Glyco_hydro_30C"/>
    <property type="match status" value="1"/>
</dbReference>
<dbReference type="Proteomes" id="UP001168821">
    <property type="component" value="Unassembled WGS sequence"/>
</dbReference>
<keyword evidence="12" id="KW-0326">Glycosidase</keyword>
<dbReference type="GO" id="GO:0004348">
    <property type="term" value="F:glucosylceramidase activity"/>
    <property type="evidence" value="ECO:0007669"/>
    <property type="project" value="UniProtKB-EC"/>
</dbReference>
<dbReference type="AlphaFoldDB" id="A0AA38M8R9"/>
<dbReference type="EMBL" id="JALNTZ010000006">
    <property type="protein sequence ID" value="KAJ3647975.1"/>
    <property type="molecule type" value="Genomic_DNA"/>
</dbReference>
<dbReference type="GO" id="GO:0016241">
    <property type="term" value="P:regulation of macroautophagy"/>
    <property type="evidence" value="ECO:0007669"/>
    <property type="project" value="UniProtKB-ARBA"/>
</dbReference>
<feature type="signal peptide" evidence="13">
    <location>
        <begin position="1"/>
        <end position="18"/>
    </location>
</feature>
<evidence type="ECO:0000313" key="17">
    <source>
        <dbReference type="Proteomes" id="UP001168821"/>
    </source>
</evidence>
<comment type="similarity">
    <text evidence="4 12">Belongs to the glycosyl hydrolase 30 family.</text>
</comment>
<evidence type="ECO:0000256" key="12">
    <source>
        <dbReference type="RuleBase" id="RU361188"/>
    </source>
</evidence>
<evidence type="ECO:0000256" key="2">
    <source>
        <dbReference type="ARBA" id="ARBA00004760"/>
    </source>
</evidence>
<keyword evidence="9 12" id="KW-0443">Lipid metabolism</keyword>
<gene>
    <name evidence="16" type="ORF">Zmor_019816</name>
</gene>
<dbReference type="GO" id="GO:0032006">
    <property type="term" value="P:regulation of TOR signaling"/>
    <property type="evidence" value="ECO:0007669"/>
    <property type="project" value="UniProtKB-ARBA"/>
</dbReference>
<dbReference type="GO" id="GO:0005764">
    <property type="term" value="C:lysosome"/>
    <property type="evidence" value="ECO:0007669"/>
    <property type="project" value="UniProtKB-ARBA"/>
</dbReference>
<feature type="chain" id="PRO_5041336094" description="Glucosylceramidase" evidence="13">
    <location>
        <begin position="19"/>
        <end position="501"/>
    </location>
</feature>
<evidence type="ECO:0000256" key="9">
    <source>
        <dbReference type="ARBA" id="ARBA00023098"/>
    </source>
</evidence>
<keyword evidence="7 12" id="KW-0378">Hydrolase</keyword>
<dbReference type="GO" id="GO:0030163">
    <property type="term" value="P:protein catabolic process"/>
    <property type="evidence" value="ECO:0007669"/>
    <property type="project" value="UniProtKB-ARBA"/>
</dbReference>
<dbReference type="GO" id="GO:0006914">
    <property type="term" value="P:autophagy"/>
    <property type="evidence" value="ECO:0007669"/>
    <property type="project" value="UniProtKB-ARBA"/>
</dbReference>
<evidence type="ECO:0000256" key="7">
    <source>
        <dbReference type="ARBA" id="ARBA00022801"/>
    </source>
</evidence>
<organism evidence="16 17">
    <name type="scientific">Zophobas morio</name>
    <dbReference type="NCBI Taxonomy" id="2755281"/>
    <lineage>
        <taxon>Eukaryota</taxon>
        <taxon>Metazoa</taxon>
        <taxon>Ecdysozoa</taxon>
        <taxon>Arthropoda</taxon>
        <taxon>Hexapoda</taxon>
        <taxon>Insecta</taxon>
        <taxon>Pterygota</taxon>
        <taxon>Neoptera</taxon>
        <taxon>Endopterygota</taxon>
        <taxon>Coleoptera</taxon>
        <taxon>Polyphaga</taxon>
        <taxon>Cucujiformia</taxon>
        <taxon>Tenebrionidae</taxon>
        <taxon>Zophobas</taxon>
    </lineage>
</organism>
<dbReference type="GO" id="GO:0006680">
    <property type="term" value="P:glucosylceramide catabolic process"/>
    <property type="evidence" value="ECO:0007669"/>
    <property type="project" value="TreeGrafter"/>
</dbReference>
<comment type="pathway">
    <text evidence="2">Lipid metabolism; sphingolipid metabolism.</text>
</comment>
<dbReference type="GO" id="GO:0010605">
    <property type="term" value="P:negative regulation of macromolecule metabolic process"/>
    <property type="evidence" value="ECO:0007669"/>
    <property type="project" value="UniProtKB-ARBA"/>
</dbReference>
<dbReference type="InterPro" id="IPR017853">
    <property type="entry name" value="GH"/>
</dbReference>
<dbReference type="GO" id="GO:0006066">
    <property type="term" value="P:alcohol metabolic process"/>
    <property type="evidence" value="ECO:0007669"/>
    <property type="project" value="UniProtKB-ARBA"/>
</dbReference>
<dbReference type="GO" id="GO:0007040">
    <property type="term" value="P:lysosome organization"/>
    <property type="evidence" value="ECO:0007669"/>
    <property type="project" value="UniProtKB-ARBA"/>
</dbReference>
<comment type="catalytic activity">
    <reaction evidence="1">
        <text>a beta-D-glucosyl-(1&lt;-&gt;1')-N-acylsphing-4-enine + H2O = an N-acylsphing-4-enine + D-glucose</text>
        <dbReference type="Rhea" id="RHEA:13269"/>
        <dbReference type="ChEBI" id="CHEBI:4167"/>
        <dbReference type="ChEBI" id="CHEBI:15377"/>
        <dbReference type="ChEBI" id="CHEBI:22801"/>
        <dbReference type="ChEBI" id="CHEBI:52639"/>
        <dbReference type="EC" id="3.2.1.45"/>
    </reaction>
    <physiologicalReaction direction="left-to-right" evidence="1">
        <dbReference type="Rhea" id="RHEA:13270"/>
    </physiologicalReaction>
</comment>
<dbReference type="SUPFAM" id="SSF51445">
    <property type="entry name" value="(Trans)glycosidases"/>
    <property type="match status" value="1"/>
</dbReference>
<comment type="catalytic activity">
    <reaction evidence="10">
        <text>a beta-D-glucosylceramide + H2O = an N-acyl-sphingoid base + D-glucose</text>
        <dbReference type="Rhea" id="RHEA:81447"/>
        <dbReference type="ChEBI" id="CHEBI:4167"/>
        <dbReference type="ChEBI" id="CHEBI:15377"/>
        <dbReference type="ChEBI" id="CHEBI:83264"/>
        <dbReference type="ChEBI" id="CHEBI:83273"/>
    </reaction>
    <physiologicalReaction direction="left-to-right" evidence="10">
        <dbReference type="Rhea" id="RHEA:81448"/>
    </physiologicalReaction>
</comment>
<dbReference type="InterPro" id="IPR033452">
    <property type="entry name" value="GH30_C"/>
</dbReference>
<evidence type="ECO:0000256" key="8">
    <source>
        <dbReference type="ARBA" id="ARBA00022919"/>
    </source>
</evidence>
<protein>
    <recommendedName>
        <fullName evidence="5 12">Glucosylceramidase</fullName>
        <ecNumber evidence="5 12">3.2.1.45</ecNumber>
    </recommendedName>
</protein>
<reference evidence="16" key="1">
    <citation type="journal article" date="2023" name="G3 (Bethesda)">
        <title>Whole genome assemblies of Zophobas morio and Tenebrio molitor.</title>
        <authorList>
            <person name="Kaur S."/>
            <person name="Stinson S.A."/>
            <person name="diCenzo G.C."/>
        </authorList>
    </citation>
    <scope>NUCLEOTIDE SEQUENCE</scope>
    <source>
        <strain evidence="16">QUZm001</strain>
    </source>
</reference>
<evidence type="ECO:0000256" key="11">
    <source>
        <dbReference type="ARBA" id="ARBA00051345"/>
    </source>
</evidence>
<dbReference type="PANTHER" id="PTHR11069:SF23">
    <property type="entry name" value="LYSOSOMAL ACID GLUCOSYLCERAMIDASE"/>
    <property type="match status" value="1"/>
</dbReference>
<dbReference type="InterPro" id="IPR033453">
    <property type="entry name" value="Glyco_hydro_30_TIM-barrel"/>
</dbReference>
<dbReference type="FunFam" id="3.20.20.80:FF:000030">
    <property type="entry name" value="Lysosomal acid glucosylceramidase"/>
    <property type="match status" value="1"/>
</dbReference>
<dbReference type="GO" id="GO:0016758">
    <property type="term" value="F:hexosyltransferase activity"/>
    <property type="evidence" value="ECO:0007669"/>
    <property type="project" value="UniProtKB-ARBA"/>
</dbReference>
<dbReference type="Pfam" id="PF02055">
    <property type="entry name" value="Glyco_hydro_30"/>
    <property type="match status" value="1"/>
</dbReference>
<dbReference type="EC" id="3.2.1.45" evidence="5 12"/>
<dbReference type="InterPro" id="IPR001139">
    <property type="entry name" value="Glyco_hydro_30"/>
</dbReference>
<evidence type="ECO:0000256" key="6">
    <source>
        <dbReference type="ARBA" id="ARBA00022729"/>
    </source>
</evidence>
<feature type="domain" description="Glycosyl hydrolase family 30 TIM-barrel" evidence="14">
    <location>
        <begin position="93"/>
        <end position="434"/>
    </location>
</feature>
<dbReference type="SUPFAM" id="SSF51011">
    <property type="entry name" value="Glycosyl hydrolase domain"/>
    <property type="match status" value="1"/>
</dbReference>
<evidence type="ECO:0000256" key="4">
    <source>
        <dbReference type="ARBA" id="ARBA00005382"/>
    </source>
</evidence>
<dbReference type="GO" id="GO:0051246">
    <property type="term" value="P:regulation of protein metabolic process"/>
    <property type="evidence" value="ECO:0007669"/>
    <property type="project" value="UniProtKB-ARBA"/>
</dbReference>
<evidence type="ECO:0000256" key="1">
    <source>
        <dbReference type="ARBA" id="ARBA00001013"/>
    </source>
</evidence>
<dbReference type="PRINTS" id="PR00843">
    <property type="entry name" value="GLHYDRLASE30"/>
</dbReference>
<keyword evidence="8 12" id="KW-0746">Sphingolipid metabolism</keyword>
<sequence>MLLPILLFLFFLKEFSTTQQCQSRRYDNDGTVCVCNSTYCDTIPRPQKVKPPQLLLYTSNKSGLRFHQTSTTFTSSKTKKQIVIDGSRQFQTILGWGGAFTDSTGININSLPKGAQTNLLKSYFSEDGIEYNLCRVPMGGSDFSVRAYTYDDGPPDPSLLNFELKEEDFLYKIPYIQKASNLTDDLWLFATPWAAPKWMKTNNDFVKLGFIRKPMFQSWANYFVKFLDEYRKRGIKFWGVTTGNEPTNGWLLFGDLEVVAWPAWLIGEWIENNLGPTIRSSNHSDIKIMVLDDQRAYLPWYVVKALTNNVSRGYVDGIAVHWYIDEYLPPVVLSTTHKIFPDKFLLSTEASITDDGAAVKLGSWKRGEKYSVDIIQNLQNWVSGWVDWNMVLDLQGGPTYIDNYLDSPIIVNVKAGEFYKQPTFYHLGHFSKFIPRGSVRIYSKLCLKNVKHVAFRRPDNGTVIIILNRNKKIVPLTLNDSSRGTAHVELSEESITTIVYW</sequence>
<evidence type="ECO:0000313" key="16">
    <source>
        <dbReference type="EMBL" id="KAJ3647975.1"/>
    </source>
</evidence>
<comment type="caution">
    <text evidence="16">The sequence shown here is derived from an EMBL/GenBank/DDBJ whole genome shotgun (WGS) entry which is preliminary data.</text>
</comment>
<dbReference type="GO" id="GO:0005102">
    <property type="term" value="F:signaling receptor binding"/>
    <property type="evidence" value="ECO:0007669"/>
    <property type="project" value="UniProtKB-ARBA"/>
</dbReference>
<keyword evidence="6 13" id="KW-0732">Signal</keyword>
<dbReference type="GO" id="GO:0008202">
    <property type="term" value="P:steroid metabolic process"/>
    <property type="evidence" value="ECO:0007669"/>
    <property type="project" value="UniProtKB-ARBA"/>
</dbReference>
<feature type="domain" description="Glycosyl hydrolase family 30 beta sandwich" evidence="15">
    <location>
        <begin position="437"/>
        <end position="498"/>
    </location>
</feature>
<evidence type="ECO:0000259" key="14">
    <source>
        <dbReference type="Pfam" id="PF02055"/>
    </source>
</evidence>
<evidence type="ECO:0000256" key="5">
    <source>
        <dbReference type="ARBA" id="ARBA00012658"/>
    </source>
</evidence>
<dbReference type="PANTHER" id="PTHR11069">
    <property type="entry name" value="GLUCOSYLCERAMIDASE"/>
    <property type="match status" value="1"/>
</dbReference>
<comment type="pathway">
    <text evidence="3">Sphingolipid metabolism.</text>
</comment>
<dbReference type="GO" id="GO:0005774">
    <property type="term" value="C:vacuolar membrane"/>
    <property type="evidence" value="ECO:0007669"/>
    <property type="project" value="UniProtKB-ARBA"/>
</dbReference>
<evidence type="ECO:0000256" key="10">
    <source>
        <dbReference type="ARBA" id="ARBA00050474"/>
    </source>
</evidence>
<evidence type="ECO:0000256" key="3">
    <source>
        <dbReference type="ARBA" id="ARBA00004991"/>
    </source>
</evidence>
<evidence type="ECO:0000256" key="13">
    <source>
        <dbReference type="SAM" id="SignalP"/>
    </source>
</evidence>
<comment type="catalytic activity">
    <reaction evidence="11">
        <text>an N-acyl-1-beta-D-glucosyl-15-methylhexadecasphing-4-enine + H2O = an N-acyl-15-methylhexadecasphing-4-enine + D-glucose</text>
        <dbReference type="Rhea" id="RHEA:34755"/>
        <dbReference type="ChEBI" id="CHEBI:4167"/>
        <dbReference type="ChEBI" id="CHEBI:15377"/>
        <dbReference type="ChEBI" id="CHEBI:70815"/>
        <dbReference type="ChEBI" id="CHEBI:70846"/>
    </reaction>
    <physiologicalReaction direction="left-to-right" evidence="11">
        <dbReference type="Rhea" id="RHEA:34756"/>
    </physiologicalReaction>
</comment>
<keyword evidence="17" id="KW-1185">Reference proteome</keyword>
<name>A0AA38M8R9_9CUCU</name>